<name>A0A4V2RPH1_9BACT</name>
<dbReference type="InterPro" id="IPR052365">
    <property type="entry name" value="THEM4/THEM5_acyl-CoA_thioest"/>
</dbReference>
<evidence type="ECO:0000259" key="24">
    <source>
        <dbReference type="Pfam" id="PF03061"/>
    </source>
</evidence>
<proteinExistence type="inferred from homology"/>
<dbReference type="AlphaFoldDB" id="A0A4V2RPH1"/>
<dbReference type="Gene3D" id="3.10.129.10">
    <property type="entry name" value="Hotdog Thioesterase"/>
    <property type="match status" value="1"/>
</dbReference>
<sequence>MKKIVNPFVKHHPKDYRCFGCSPANEIGLQLEFFEDGDCIVATWEPQKRFEGYFNVLHGGVQATLLDEVAAWVVNVKCKTAGVTSSINVKYRQPIYLDGGALTIKGWVDSVNRRLATIKAQILNGEGTLMAEAEAVYFIFNEQEAKEKFYYPGIEAFYEE</sequence>
<evidence type="ECO:0000256" key="19">
    <source>
        <dbReference type="ARBA" id="ARBA00047588"/>
    </source>
</evidence>
<evidence type="ECO:0000256" key="4">
    <source>
        <dbReference type="ARBA" id="ARBA00022475"/>
    </source>
</evidence>
<keyword evidence="9" id="KW-0809">Transit peptide</keyword>
<dbReference type="SUPFAM" id="SSF54637">
    <property type="entry name" value="Thioesterase/thiol ester dehydrase-isomerase"/>
    <property type="match status" value="1"/>
</dbReference>
<protein>
    <recommendedName>
        <fullName evidence="17">Acyl-coenzyme A thioesterase THEM4</fullName>
        <ecNumber evidence="16">3.1.2.2</ecNumber>
    </recommendedName>
    <alternativeName>
        <fullName evidence="18">Thioesterase superfamily member 4</fullName>
    </alternativeName>
</protein>
<dbReference type="GO" id="GO:0005737">
    <property type="term" value="C:cytoplasm"/>
    <property type="evidence" value="ECO:0007669"/>
    <property type="project" value="UniProtKB-SubCell"/>
</dbReference>
<gene>
    <name evidence="25" type="ORF">CLV25_10749</name>
</gene>
<evidence type="ECO:0000313" key="26">
    <source>
        <dbReference type="Proteomes" id="UP000294830"/>
    </source>
</evidence>
<evidence type="ECO:0000256" key="22">
    <source>
        <dbReference type="ARBA" id="ARBA00048074"/>
    </source>
</evidence>
<comment type="catalytic activity">
    <reaction evidence="22">
        <text>dodecanoyl-CoA + H2O = dodecanoate + CoA + H(+)</text>
        <dbReference type="Rhea" id="RHEA:30135"/>
        <dbReference type="ChEBI" id="CHEBI:15377"/>
        <dbReference type="ChEBI" id="CHEBI:15378"/>
        <dbReference type="ChEBI" id="CHEBI:18262"/>
        <dbReference type="ChEBI" id="CHEBI:57287"/>
        <dbReference type="ChEBI" id="CHEBI:57375"/>
    </reaction>
    <physiologicalReaction direction="left-to-right" evidence="22">
        <dbReference type="Rhea" id="RHEA:30136"/>
    </physiologicalReaction>
</comment>
<evidence type="ECO:0000256" key="21">
    <source>
        <dbReference type="ARBA" id="ARBA00047969"/>
    </source>
</evidence>
<dbReference type="GO" id="GO:0016020">
    <property type="term" value="C:membrane"/>
    <property type="evidence" value="ECO:0007669"/>
    <property type="project" value="UniProtKB-SubCell"/>
</dbReference>
<evidence type="ECO:0000256" key="11">
    <source>
        <dbReference type="ARBA" id="ARBA00023136"/>
    </source>
</evidence>
<dbReference type="NCBIfam" id="TIGR00369">
    <property type="entry name" value="unchar_dom_1"/>
    <property type="match status" value="1"/>
</dbReference>
<comment type="catalytic activity">
    <reaction evidence="19">
        <text>octanoyl-CoA + H2O = octanoate + CoA + H(+)</text>
        <dbReference type="Rhea" id="RHEA:30143"/>
        <dbReference type="ChEBI" id="CHEBI:15377"/>
        <dbReference type="ChEBI" id="CHEBI:15378"/>
        <dbReference type="ChEBI" id="CHEBI:25646"/>
        <dbReference type="ChEBI" id="CHEBI:57287"/>
        <dbReference type="ChEBI" id="CHEBI:57386"/>
    </reaction>
    <physiologicalReaction direction="left-to-right" evidence="19">
        <dbReference type="Rhea" id="RHEA:30144"/>
    </physiologicalReaction>
</comment>
<dbReference type="EC" id="3.1.2.2" evidence="16"/>
<keyword evidence="6" id="KW-0053">Apoptosis</keyword>
<comment type="caution">
    <text evidence="25">The sequence shown here is derived from an EMBL/GenBank/DDBJ whole genome shotgun (WGS) entry which is preliminary data.</text>
</comment>
<evidence type="ECO:0000256" key="8">
    <source>
        <dbReference type="ARBA" id="ARBA00022832"/>
    </source>
</evidence>
<dbReference type="PANTHER" id="PTHR12418">
    <property type="entry name" value="ACYL-COENZYME A THIOESTERASE THEM4"/>
    <property type="match status" value="1"/>
</dbReference>
<keyword evidence="8" id="KW-0276">Fatty acid metabolism</keyword>
<evidence type="ECO:0000256" key="3">
    <source>
        <dbReference type="ARBA" id="ARBA00004632"/>
    </source>
</evidence>
<evidence type="ECO:0000256" key="12">
    <source>
        <dbReference type="ARBA" id="ARBA00023273"/>
    </source>
</evidence>
<reference evidence="25 26" key="1">
    <citation type="submission" date="2019-03" db="EMBL/GenBank/DDBJ databases">
        <title>Genomic Encyclopedia of Archaeal and Bacterial Type Strains, Phase II (KMG-II): from individual species to whole genera.</title>
        <authorList>
            <person name="Goeker M."/>
        </authorList>
    </citation>
    <scope>NUCLEOTIDE SEQUENCE [LARGE SCALE GENOMIC DNA]</scope>
    <source>
        <strain evidence="25 26">RL-C</strain>
    </source>
</reference>
<dbReference type="EMBL" id="SLWB01000007">
    <property type="protein sequence ID" value="TCN67590.1"/>
    <property type="molecule type" value="Genomic_DNA"/>
</dbReference>
<dbReference type="Pfam" id="PF03061">
    <property type="entry name" value="4HBT"/>
    <property type="match status" value="1"/>
</dbReference>
<evidence type="ECO:0000256" key="15">
    <source>
        <dbReference type="ARBA" id="ARBA00038456"/>
    </source>
</evidence>
<comment type="subcellular location">
    <subcellularLocation>
        <location evidence="3">Cell projection</location>
        <location evidence="3">Ruffle membrane</location>
    </subcellularLocation>
    <subcellularLocation>
        <location evidence="2">Cytoplasm</location>
    </subcellularLocation>
    <subcellularLocation>
        <location evidence="1">Membrane</location>
        <topology evidence="1">Peripheral membrane protein</topology>
    </subcellularLocation>
</comment>
<dbReference type="CDD" id="cd03443">
    <property type="entry name" value="PaaI_thioesterase"/>
    <property type="match status" value="1"/>
</dbReference>
<comment type="catalytic activity">
    <reaction evidence="13">
        <text>(5Z,8Z,11Z,14Z)-eicosatetraenoyl-CoA + H2O = (5Z,8Z,11Z,14Z)-eicosatetraenoate + CoA + H(+)</text>
        <dbReference type="Rhea" id="RHEA:40151"/>
        <dbReference type="ChEBI" id="CHEBI:15377"/>
        <dbReference type="ChEBI" id="CHEBI:15378"/>
        <dbReference type="ChEBI" id="CHEBI:32395"/>
        <dbReference type="ChEBI" id="CHEBI:57287"/>
        <dbReference type="ChEBI" id="CHEBI:57368"/>
    </reaction>
    <physiologicalReaction direction="left-to-right" evidence="13">
        <dbReference type="Rhea" id="RHEA:40152"/>
    </physiologicalReaction>
</comment>
<keyword evidence="26" id="KW-1185">Reference proteome</keyword>
<evidence type="ECO:0000256" key="1">
    <source>
        <dbReference type="ARBA" id="ARBA00004170"/>
    </source>
</evidence>
<keyword evidence="11" id="KW-0472">Membrane</keyword>
<keyword evidence="10" id="KW-0443">Lipid metabolism</keyword>
<comment type="catalytic activity">
    <reaction evidence="23">
        <text>tetradecanoyl-CoA + H2O = tetradecanoate + CoA + H(+)</text>
        <dbReference type="Rhea" id="RHEA:40119"/>
        <dbReference type="ChEBI" id="CHEBI:15377"/>
        <dbReference type="ChEBI" id="CHEBI:15378"/>
        <dbReference type="ChEBI" id="CHEBI:30807"/>
        <dbReference type="ChEBI" id="CHEBI:57287"/>
        <dbReference type="ChEBI" id="CHEBI:57385"/>
    </reaction>
    <physiologicalReaction direction="left-to-right" evidence="23">
        <dbReference type="Rhea" id="RHEA:40120"/>
    </physiologicalReaction>
</comment>
<dbReference type="GO" id="GO:0016289">
    <property type="term" value="F:acyl-CoA hydrolase activity"/>
    <property type="evidence" value="ECO:0007669"/>
    <property type="project" value="UniProtKB-ARBA"/>
</dbReference>
<evidence type="ECO:0000256" key="18">
    <source>
        <dbReference type="ARBA" id="ARBA00043210"/>
    </source>
</evidence>
<dbReference type="PANTHER" id="PTHR12418:SF19">
    <property type="entry name" value="ACYL-COENZYME A THIOESTERASE THEM4"/>
    <property type="match status" value="1"/>
</dbReference>
<evidence type="ECO:0000256" key="6">
    <source>
        <dbReference type="ARBA" id="ARBA00022703"/>
    </source>
</evidence>
<keyword evidence="7" id="KW-0378">Hydrolase</keyword>
<comment type="catalytic activity">
    <reaction evidence="14">
        <text>(9Z)-octadecenoyl-CoA + H2O = (9Z)-octadecenoate + CoA + H(+)</text>
        <dbReference type="Rhea" id="RHEA:40139"/>
        <dbReference type="ChEBI" id="CHEBI:15377"/>
        <dbReference type="ChEBI" id="CHEBI:15378"/>
        <dbReference type="ChEBI" id="CHEBI:30823"/>
        <dbReference type="ChEBI" id="CHEBI:57287"/>
        <dbReference type="ChEBI" id="CHEBI:57387"/>
    </reaction>
    <physiologicalReaction direction="left-to-right" evidence="14">
        <dbReference type="Rhea" id="RHEA:40140"/>
    </physiologicalReaction>
</comment>
<evidence type="ECO:0000256" key="9">
    <source>
        <dbReference type="ARBA" id="ARBA00022946"/>
    </source>
</evidence>
<evidence type="ECO:0000256" key="13">
    <source>
        <dbReference type="ARBA" id="ARBA00035852"/>
    </source>
</evidence>
<evidence type="ECO:0000256" key="20">
    <source>
        <dbReference type="ARBA" id="ARBA00047734"/>
    </source>
</evidence>
<evidence type="ECO:0000256" key="17">
    <source>
        <dbReference type="ARBA" id="ARBA00040123"/>
    </source>
</evidence>
<keyword evidence="4" id="KW-1003">Cell membrane</keyword>
<dbReference type="InterPro" id="IPR029069">
    <property type="entry name" value="HotDog_dom_sf"/>
</dbReference>
<dbReference type="RefSeq" id="WP_131839230.1">
    <property type="nucleotide sequence ID" value="NZ_SLWB01000007.1"/>
</dbReference>
<evidence type="ECO:0000256" key="7">
    <source>
        <dbReference type="ARBA" id="ARBA00022801"/>
    </source>
</evidence>
<dbReference type="Proteomes" id="UP000294830">
    <property type="component" value="Unassembled WGS sequence"/>
</dbReference>
<evidence type="ECO:0000256" key="5">
    <source>
        <dbReference type="ARBA" id="ARBA00022490"/>
    </source>
</evidence>
<evidence type="ECO:0000256" key="23">
    <source>
        <dbReference type="ARBA" id="ARBA00048180"/>
    </source>
</evidence>
<dbReference type="GO" id="GO:0006631">
    <property type="term" value="P:fatty acid metabolic process"/>
    <property type="evidence" value="ECO:0007669"/>
    <property type="project" value="UniProtKB-KW"/>
</dbReference>
<evidence type="ECO:0000256" key="2">
    <source>
        <dbReference type="ARBA" id="ARBA00004496"/>
    </source>
</evidence>
<feature type="domain" description="Thioesterase" evidence="24">
    <location>
        <begin position="54"/>
        <end position="130"/>
    </location>
</feature>
<comment type="similarity">
    <text evidence="15">Belongs to the THEM4/THEM5 thioesterase family.</text>
</comment>
<keyword evidence="12" id="KW-0966">Cell projection</keyword>
<dbReference type="InterPro" id="IPR003736">
    <property type="entry name" value="PAAI_dom"/>
</dbReference>
<accession>A0A4V2RPH1</accession>
<organism evidence="25 26">
    <name type="scientific">Acetobacteroides hydrogenigenes</name>
    <dbReference type="NCBI Taxonomy" id="979970"/>
    <lineage>
        <taxon>Bacteria</taxon>
        <taxon>Pseudomonadati</taxon>
        <taxon>Bacteroidota</taxon>
        <taxon>Bacteroidia</taxon>
        <taxon>Bacteroidales</taxon>
        <taxon>Rikenellaceae</taxon>
        <taxon>Acetobacteroides</taxon>
    </lineage>
</organism>
<keyword evidence="5" id="KW-0963">Cytoplasm</keyword>
<dbReference type="OrthoDB" id="9792301at2"/>
<evidence type="ECO:0000313" key="25">
    <source>
        <dbReference type="EMBL" id="TCN67590.1"/>
    </source>
</evidence>
<evidence type="ECO:0000256" key="16">
    <source>
        <dbReference type="ARBA" id="ARBA00038848"/>
    </source>
</evidence>
<evidence type="ECO:0000256" key="10">
    <source>
        <dbReference type="ARBA" id="ARBA00023098"/>
    </source>
</evidence>
<dbReference type="InterPro" id="IPR006683">
    <property type="entry name" value="Thioestr_dom"/>
</dbReference>
<comment type="catalytic activity">
    <reaction evidence="20">
        <text>hexadecanoyl-CoA + H2O = hexadecanoate + CoA + H(+)</text>
        <dbReference type="Rhea" id="RHEA:16645"/>
        <dbReference type="ChEBI" id="CHEBI:7896"/>
        <dbReference type="ChEBI" id="CHEBI:15377"/>
        <dbReference type="ChEBI" id="CHEBI:15378"/>
        <dbReference type="ChEBI" id="CHEBI:57287"/>
        <dbReference type="ChEBI" id="CHEBI:57379"/>
        <dbReference type="EC" id="3.1.2.2"/>
    </reaction>
    <physiologicalReaction direction="left-to-right" evidence="20">
        <dbReference type="Rhea" id="RHEA:16646"/>
    </physiologicalReaction>
</comment>
<evidence type="ECO:0000256" key="14">
    <source>
        <dbReference type="ARBA" id="ARBA00037002"/>
    </source>
</evidence>
<comment type="catalytic activity">
    <reaction evidence="21">
        <text>decanoyl-CoA + H2O = decanoate + CoA + H(+)</text>
        <dbReference type="Rhea" id="RHEA:40059"/>
        <dbReference type="ChEBI" id="CHEBI:15377"/>
        <dbReference type="ChEBI" id="CHEBI:15378"/>
        <dbReference type="ChEBI" id="CHEBI:27689"/>
        <dbReference type="ChEBI" id="CHEBI:57287"/>
        <dbReference type="ChEBI" id="CHEBI:61430"/>
    </reaction>
    <physiologicalReaction direction="left-to-right" evidence="21">
        <dbReference type="Rhea" id="RHEA:40060"/>
    </physiologicalReaction>
</comment>